<dbReference type="EC" id="3.2.2.31" evidence="5"/>
<sequence length="347" mass="39277">MKSQPPDHAPEIAAALDLWFQQHGKDYPWRQTTDPYAILVSEMMLQQTQITTVLSRGFYARWMERFPDFATLAIADEESVLRTWEGLGYYRRARFLQKLALAIVGQHDGVFPRDLATVRSLPGIGAYTAGAVLSFAFDQAEPIVDGNIARVLSRVNNDPTPIDSTAGQKRLWAAASQLLQHAKSPRRHNSALMELGQTLCRTAQPDCIRCPIKTWCRVENPSQIPVKIKKIVLTEITERVFFHQTPAGIWLEQEQGNRRTGFWKLPALAETPSKSLPPVLHRSRYGITRYKVTLWVHEKMPDNQDQSTGEGRYISMAELPTLPMATPHRRALNAVLTLQNFSLQDPP</sequence>
<dbReference type="InterPro" id="IPR023170">
    <property type="entry name" value="HhH_base_excis_C"/>
</dbReference>
<evidence type="ECO:0000256" key="13">
    <source>
        <dbReference type="ARBA" id="ARBA00023295"/>
    </source>
</evidence>
<evidence type="ECO:0000256" key="8">
    <source>
        <dbReference type="ARBA" id="ARBA00022763"/>
    </source>
</evidence>
<evidence type="ECO:0000256" key="11">
    <source>
        <dbReference type="ARBA" id="ARBA00023014"/>
    </source>
</evidence>
<evidence type="ECO:0000256" key="1">
    <source>
        <dbReference type="ARBA" id="ARBA00000843"/>
    </source>
</evidence>
<dbReference type="EMBL" id="VAUV01000001">
    <property type="protein sequence ID" value="TLD72606.1"/>
    <property type="molecule type" value="Genomic_DNA"/>
</dbReference>
<dbReference type="Gene3D" id="1.10.1670.10">
    <property type="entry name" value="Helix-hairpin-Helix base-excision DNA repair enzymes (C-terminal)"/>
    <property type="match status" value="1"/>
</dbReference>
<comment type="caution">
    <text evidence="15">The sequence shown here is derived from an EMBL/GenBank/DDBJ whole genome shotgun (WGS) entry which is preliminary data.</text>
</comment>
<keyword evidence="10" id="KW-0408">Iron</keyword>
<comment type="cofactor">
    <cofactor evidence="2">
        <name>[4Fe-4S] cluster</name>
        <dbReference type="ChEBI" id="CHEBI:49883"/>
    </cofactor>
</comment>
<gene>
    <name evidence="15" type="ORF">FEM03_00585</name>
</gene>
<dbReference type="OrthoDB" id="9802365at2"/>
<dbReference type="GO" id="GO:0046872">
    <property type="term" value="F:metal ion binding"/>
    <property type="evidence" value="ECO:0007669"/>
    <property type="project" value="UniProtKB-KW"/>
</dbReference>
<comment type="similarity">
    <text evidence="4">Belongs to the Nth/MutY family.</text>
</comment>
<keyword evidence="7" id="KW-0479">Metal-binding</keyword>
<dbReference type="GO" id="GO:0034039">
    <property type="term" value="F:8-oxo-7,8-dihydroguanine DNA N-glycosylase activity"/>
    <property type="evidence" value="ECO:0007669"/>
    <property type="project" value="TreeGrafter"/>
</dbReference>
<dbReference type="SMART" id="SM00478">
    <property type="entry name" value="ENDO3c"/>
    <property type="match status" value="1"/>
</dbReference>
<evidence type="ECO:0000256" key="10">
    <source>
        <dbReference type="ARBA" id="ARBA00023004"/>
    </source>
</evidence>
<evidence type="ECO:0000259" key="14">
    <source>
        <dbReference type="SMART" id="SM00478"/>
    </source>
</evidence>
<dbReference type="InterPro" id="IPR003265">
    <property type="entry name" value="HhH-GPD_domain"/>
</dbReference>
<proteinExistence type="inferred from homology"/>
<dbReference type="GO" id="GO:0000701">
    <property type="term" value="F:purine-specific mismatch base pair DNA N-glycosylase activity"/>
    <property type="evidence" value="ECO:0007669"/>
    <property type="project" value="UniProtKB-EC"/>
</dbReference>
<dbReference type="SUPFAM" id="SSF48150">
    <property type="entry name" value="DNA-glycosylase"/>
    <property type="match status" value="1"/>
</dbReference>
<dbReference type="InterPro" id="IPR044298">
    <property type="entry name" value="MIG/MutY"/>
</dbReference>
<dbReference type="AlphaFoldDB" id="A0A5R8KJW1"/>
<keyword evidence="12" id="KW-0234">DNA repair</keyword>
<name>A0A5R8KJW1_9BACT</name>
<dbReference type="InterPro" id="IPR011257">
    <property type="entry name" value="DNA_glycosylase"/>
</dbReference>
<dbReference type="GO" id="GO:0035485">
    <property type="term" value="F:adenine/guanine mispair binding"/>
    <property type="evidence" value="ECO:0007669"/>
    <property type="project" value="TreeGrafter"/>
</dbReference>
<dbReference type="GO" id="GO:0006284">
    <property type="term" value="P:base-excision repair"/>
    <property type="evidence" value="ECO:0007669"/>
    <property type="project" value="InterPro"/>
</dbReference>
<evidence type="ECO:0000256" key="2">
    <source>
        <dbReference type="ARBA" id="ARBA00001966"/>
    </source>
</evidence>
<evidence type="ECO:0000256" key="4">
    <source>
        <dbReference type="ARBA" id="ARBA00008343"/>
    </source>
</evidence>
<keyword evidence="11" id="KW-0411">Iron-sulfur</keyword>
<organism evidence="15 16">
    <name type="scientific">Phragmitibacter flavus</name>
    <dbReference type="NCBI Taxonomy" id="2576071"/>
    <lineage>
        <taxon>Bacteria</taxon>
        <taxon>Pseudomonadati</taxon>
        <taxon>Verrucomicrobiota</taxon>
        <taxon>Verrucomicrobiia</taxon>
        <taxon>Verrucomicrobiales</taxon>
        <taxon>Verrucomicrobiaceae</taxon>
        <taxon>Phragmitibacter</taxon>
    </lineage>
</organism>
<dbReference type="CDD" id="cd00056">
    <property type="entry name" value="ENDO3c"/>
    <property type="match status" value="1"/>
</dbReference>
<keyword evidence="13" id="KW-0326">Glycosidase</keyword>
<dbReference type="InterPro" id="IPR000445">
    <property type="entry name" value="HhH_motif"/>
</dbReference>
<dbReference type="PANTHER" id="PTHR42944:SF1">
    <property type="entry name" value="ADENINE DNA GLYCOSYLASE"/>
    <property type="match status" value="1"/>
</dbReference>
<evidence type="ECO:0000313" key="15">
    <source>
        <dbReference type="EMBL" id="TLD72606.1"/>
    </source>
</evidence>
<dbReference type="PANTHER" id="PTHR42944">
    <property type="entry name" value="ADENINE DNA GLYCOSYLASE"/>
    <property type="match status" value="1"/>
</dbReference>
<dbReference type="InterPro" id="IPR004036">
    <property type="entry name" value="Endonuclease-III-like_CS2"/>
</dbReference>
<evidence type="ECO:0000256" key="6">
    <source>
        <dbReference type="ARBA" id="ARBA00022023"/>
    </source>
</evidence>
<evidence type="ECO:0000313" key="16">
    <source>
        <dbReference type="Proteomes" id="UP000306196"/>
    </source>
</evidence>
<accession>A0A5R8KJW1</accession>
<dbReference type="PROSITE" id="PS01155">
    <property type="entry name" value="ENDONUCLEASE_III_2"/>
    <property type="match status" value="1"/>
</dbReference>
<evidence type="ECO:0000256" key="9">
    <source>
        <dbReference type="ARBA" id="ARBA00022801"/>
    </source>
</evidence>
<dbReference type="Pfam" id="PF00633">
    <property type="entry name" value="HHH"/>
    <property type="match status" value="1"/>
</dbReference>
<evidence type="ECO:0000256" key="3">
    <source>
        <dbReference type="ARBA" id="ARBA00002933"/>
    </source>
</evidence>
<dbReference type="GO" id="GO:0051536">
    <property type="term" value="F:iron-sulfur cluster binding"/>
    <property type="evidence" value="ECO:0007669"/>
    <property type="project" value="UniProtKB-KW"/>
</dbReference>
<keyword evidence="16" id="KW-1185">Reference proteome</keyword>
<dbReference type="GO" id="GO:0006298">
    <property type="term" value="P:mismatch repair"/>
    <property type="evidence" value="ECO:0007669"/>
    <property type="project" value="TreeGrafter"/>
</dbReference>
<evidence type="ECO:0000256" key="5">
    <source>
        <dbReference type="ARBA" id="ARBA00012045"/>
    </source>
</evidence>
<reference evidence="15 16" key="1">
    <citation type="submission" date="2019-05" db="EMBL/GenBank/DDBJ databases">
        <title>Verrucobacter flavum gen. nov., sp. nov. a new member of the family Verrucomicrobiaceae.</title>
        <authorList>
            <person name="Szuroczki S."/>
            <person name="Abbaszade G."/>
            <person name="Szabo A."/>
            <person name="Felfoldi T."/>
            <person name="Schumann P."/>
            <person name="Boka K."/>
            <person name="Keki Z."/>
            <person name="Toumi M."/>
            <person name="Toth E."/>
        </authorList>
    </citation>
    <scope>NUCLEOTIDE SEQUENCE [LARGE SCALE GENOMIC DNA]</scope>
    <source>
        <strain evidence="15 16">MG-N-17</strain>
    </source>
</reference>
<dbReference type="Gene3D" id="1.10.340.30">
    <property type="entry name" value="Hypothetical protein, domain 2"/>
    <property type="match status" value="1"/>
</dbReference>
<feature type="domain" description="HhH-GPD" evidence="14">
    <location>
        <begin position="44"/>
        <end position="198"/>
    </location>
</feature>
<dbReference type="GO" id="GO:0032357">
    <property type="term" value="F:oxidized purine DNA binding"/>
    <property type="evidence" value="ECO:0007669"/>
    <property type="project" value="TreeGrafter"/>
</dbReference>
<evidence type="ECO:0000256" key="12">
    <source>
        <dbReference type="ARBA" id="ARBA00023204"/>
    </source>
</evidence>
<dbReference type="Pfam" id="PF00730">
    <property type="entry name" value="HhH-GPD"/>
    <property type="match status" value="1"/>
</dbReference>
<dbReference type="Proteomes" id="UP000306196">
    <property type="component" value="Unassembled WGS sequence"/>
</dbReference>
<evidence type="ECO:0000256" key="7">
    <source>
        <dbReference type="ARBA" id="ARBA00022723"/>
    </source>
</evidence>
<keyword evidence="8" id="KW-0227">DNA damage</keyword>
<keyword evidence="9" id="KW-0378">Hydrolase</keyword>
<protein>
    <recommendedName>
        <fullName evidence="6">Adenine DNA glycosylase</fullName>
        <ecNumber evidence="5">3.2.2.31</ecNumber>
    </recommendedName>
</protein>
<comment type="catalytic activity">
    <reaction evidence="1">
        <text>Hydrolyzes free adenine bases from 7,8-dihydro-8-oxoguanine:adenine mismatched double-stranded DNA, leaving an apurinic site.</text>
        <dbReference type="EC" id="3.2.2.31"/>
    </reaction>
</comment>
<comment type="function">
    <text evidence="3">Adenine glycosylase active on G-A mispairs. MutY also corrects error-prone DNA synthesis past GO lesions which are due to the oxidatively damaged form of guanine: 7,8-dihydro-8-oxoguanine (8-oxo-dGTP).</text>
</comment>
<dbReference type="RefSeq" id="WP_138084229.1">
    <property type="nucleotide sequence ID" value="NZ_VAUV01000001.1"/>
</dbReference>